<feature type="transmembrane region" description="Helical" evidence="8">
    <location>
        <begin position="64"/>
        <end position="81"/>
    </location>
</feature>
<feature type="domain" description="ABC transmembrane type-1" evidence="10">
    <location>
        <begin position="28"/>
        <end position="310"/>
    </location>
</feature>
<dbReference type="InterPro" id="IPR011527">
    <property type="entry name" value="ABC1_TM_dom"/>
</dbReference>
<dbReference type="GO" id="GO:0005524">
    <property type="term" value="F:ATP binding"/>
    <property type="evidence" value="ECO:0007669"/>
    <property type="project" value="UniProtKB-KW"/>
</dbReference>
<evidence type="ECO:0000256" key="7">
    <source>
        <dbReference type="ARBA" id="ARBA00023136"/>
    </source>
</evidence>
<feature type="transmembrane region" description="Helical" evidence="8">
    <location>
        <begin position="27"/>
        <end position="44"/>
    </location>
</feature>
<comment type="subcellular location">
    <subcellularLocation>
        <location evidence="1">Cell membrane</location>
        <topology evidence="1">Multi-pass membrane protein</topology>
    </subcellularLocation>
</comment>
<keyword evidence="12" id="KW-1185">Reference proteome</keyword>
<dbReference type="InterPro" id="IPR017871">
    <property type="entry name" value="ABC_transporter-like_CS"/>
</dbReference>
<dbReference type="InterPro" id="IPR003439">
    <property type="entry name" value="ABC_transporter-like_ATP-bd"/>
</dbReference>
<feature type="domain" description="ABC transporter" evidence="9">
    <location>
        <begin position="344"/>
        <end position="578"/>
    </location>
</feature>
<name>A0A2V2YVH3_9BACL</name>
<dbReference type="Pfam" id="PF00664">
    <property type="entry name" value="ABC_membrane"/>
    <property type="match status" value="1"/>
</dbReference>
<comment type="caution">
    <text evidence="11">The sequence shown here is derived from an EMBL/GenBank/DDBJ whole genome shotgun (WGS) entry which is preliminary data.</text>
</comment>
<dbReference type="FunFam" id="3.40.50.300:FF:000218">
    <property type="entry name" value="Multidrug ABC transporter ATP-binding protein"/>
    <property type="match status" value="1"/>
</dbReference>
<dbReference type="SMART" id="SM00382">
    <property type="entry name" value="AAA"/>
    <property type="match status" value="1"/>
</dbReference>
<reference evidence="11 12" key="1">
    <citation type="submission" date="2018-05" db="EMBL/GenBank/DDBJ databases">
        <title>Genomic Encyclopedia of Type Strains, Phase III (KMG-III): the genomes of soil and plant-associated and newly described type strains.</title>
        <authorList>
            <person name="Whitman W."/>
        </authorList>
    </citation>
    <scope>NUCLEOTIDE SEQUENCE [LARGE SCALE GENOMIC DNA]</scope>
    <source>
        <strain evidence="11 12">CECT 5696</strain>
    </source>
</reference>
<evidence type="ECO:0000259" key="10">
    <source>
        <dbReference type="PROSITE" id="PS50929"/>
    </source>
</evidence>
<dbReference type="PANTHER" id="PTHR43394:SF1">
    <property type="entry name" value="ATP-BINDING CASSETTE SUB-FAMILY B MEMBER 10, MITOCHONDRIAL"/>
    <property type="match status" value="1"/>
</dbReference>
<dbReference type="AlphaFoldDB" id="A0A2V2YVH3"/>
<proteinExistence type="inferred from homology"/>
<dbReference type="OrthoDB" id="9762778at2"/>
<dbReference type="PROSITE" id="PS50893">
    <property type="entry name" value="ABC_TRANSPORTER_2"/>
    <property type="match status" value="1"/>
</dbReference>
<feature type="transmembrane region" description="Helical" evidence="8">
    <location>
        <begin position="257"/>
        <end position="274"/>
    </location>
</feature>
<keyword evidence="7 8" id="KW-0472">Membrane</keyword>
<comment type="similarity">
    <text evidence="2">Belongs to the ABC transporter superfamily.</text>
</comment>
<feature type="transmembrane region" description="Helical" evidence="8">
    <location>
        <begin position="150"/>
        <end position="181"/>
    </location>
</feature>
<keyword evidence="3 8" id="KW-0812">Transmembrane</keyword>
<evidence type="ECO:0000256" key="4">
    <source>
        <dbReference type="ARBA" id="ARBA00022741"/>
    </source>
</evidence>
<dbReference type="InterPro" id="IPR039421">
    <property type="entry name" value="Type_1_exporter"/>
</dbReference>
<dbReference type="InterPro" id="IPR027417">
    <property type="entry name" value="P-loop_NTPase"/>
</dbReference>
<protein>
    <submittedName>
        <fullName evidence="11">ATP-binding cassette subfamily B protein</fullName>
    </submittedName>
</protein>
<keyword evidence="4" id="KW-0547">Nucleotide-binding</keyword>
<dbReference type="InterPro" id="IPR003593">
    <property type="entry name" value="AAA+_ATPase"/>
</dbReference>
<dbReference type="SUPFAM" id="SSF90123">
    <property type="entry name" value="ABC transporter transmembrane region"/>
    <property type="match status" value="1"/>
</dbReference>
<evidence type="ECO:0000313" key="11">
    <source>
        <dbReference type="EMBL" id="PWW00779.1"/>
    </source>
</evidence>
<dbReference type="PROSITE" id="PS50929">
    <property type="entry name" value="ABC_TM1F"/>
    <property type="match status" value="1"/>
</dbReference>
<evidence type="ECO:0000256" key="6">
    <source>
        <dbReference type="ARBA" id="ARBA00022989"/>
    </source>
</evidence>
<dbReference type="SUPFAM" id="SSF52540">
    <property type="entry name" value="P-loop containing nucleoside triphosphate hydrolases"/>
    <property type="match status" value="1"/>
</dbReference>
<evidence type="ECO:0000256" key="3">
    <source>
        <dbReference type="ARBA" id="ARBA00022692"/>
    </source>
</evidence>
<dbReference type="GO" id="GO:0016887">
    <property type="term" value="F:ATP hydrolysis activity"/>
    <property type="evidence" value="ECO:0007669"/>
    <property type="project" value="InterPro"/>
</dbReference>
<dbReference type="RefSeq" id="WP_110044996.1">
    <property type="nucleotide sequence ID" value="NZ_CP054612.1"/>
</dbReference>
<evidence type="ECO:0000256" key="1">
    <source>
        <dbReference type="ARBA" id="ARBA00004651"/>
    </source>
</evidence>
<dbReference type="Gene3D" id="1.20.1560.10">
    <property type="entry name" value="ABC transporter type 1, transmembrane domain"/>
    <property type="match status" value="1"/>
</dbReference>
<evidence type="ECO:0000313" key="12">
    <source>
        <dbReference type="Proteomes" id="UP000246635"/>
    </source>
</evidence>
<evidence type="ECO:0000259" key="9">
    <source>
        <dbReference type="PROSITE" id="PS50893"/>
    </source>
</evidence>
<evidence type="ECO:0000256" key="2">
    <source>
        <dbReference type="ARBA" id="ARBA00005417"/>
    </source>
</evidence>
<dbReference type="PANTHER" id="PTHR43394">
    <property type="entry name" value="ATP-DEPENDENT PERMEASE MDL1, MITOCHONDRIAL"/>
    <property type="match status" value="1"/>
</dbReference>
<dbReference type="InterPro" id="IPR036640">
    <property type="entry name" value="ABC1_TM_sf"/>
</dbReference>
<dbReference type="Gene3D" id="3.40.50.300">
    <property type="entry name" value="P-loop containing nucleotide triphosphate hydrolases"/>
    <property type="match status" value="1"/>
</dbReference>
<dbReference type="GO" id="GO:0005886">
    <property type="term" value="C:plasma membrane"/>
    <property type="evidence" value="ECO:0007669"/>
    <property type="project" value="UniProtKB-SubCell"/>
</dbReference>
<dbReference type="EMBL" id="QGTQ01000012">
    <property type="protein sequence ID" value="PWW00779.1"/>
    <property type="molecule type" value="Genomic_DNA"/>
</dbReference>
<dbReference type="Proteomes" id="UP000246635">
    <property type="component" value="Unassembled WGS sequence"/>
</dbReference>
<sequence length="592" mass="67441">MHDKKKRLDWKSYLWALSYLKSYKKEIVLLIICIMITTAAENVIPKLVQILIDNVLPYRNIKLFGILMVTLLVAYILVYITKSFGNIFERSISEKTSRDLQYSMFIKLRQLGFSYYEKNPAGKTLSLLNTEVAIVLELYRSHLPSMINHFLFVTISTMYMVSINIYLTMILIPCLLVYYAIGPYLERKTADAFQRVSRNRMIFGQRVYESLSGIRDFRAFGAELWDKAKCISAFEQYSKSMRSGMIITNMRGSYRRLVSYLGAAAIFYLGFQFIKHDLISTGGLVAFVLLYFTAMLRLTFLVTSITEQKNIVAQIKTLYEFYHMPVEVCEPANPVKLNDVKGELIFKNVRFGYAQNETLIKGFNLHIKPGEKVAFVGTSGNGKSTLFKLIGRFYDVAEGEIVLDGVPINQLSFEQLRSTVGYVFQDAYLFGGSIKDNIRFGMPHATDEQIMASAKAAFADEFIEKLPEQYDTIVGERGINLSGGQKQRISIARLFLMQPSILLLDEATSALDNSSEIMIKRALDRITIDKTTIVIAHRLSTVMDFDKIVVIHDGKAAEMGTFEQLMKQRGFLYELVEGQRDDLKENLLNGVS</sequence>
<gene>
    <name evidence="11" type="ORF">DFQ01_112132</name>
</gene>
<evidence type="ECO:0000256" key="8">
    <source>
        <dbReference type="SAM" id="Phobius"/>
    </source>
</evidence>
<keyword evidence="5 11" id="KW-0067">ATP-binding</keyword>
<dbReference type="GO" id="GO:0015421">
    <property type="term" value="F:ABC-type oligopeptide transporter activity"/>
    <property type="evidence" value="ECO:0007669"/>
    <property type="project" value="TreeGrafter"/>
</dbReference>
<keyword evidence="6 8" id="KW-1133">Transmembrane helix</keyword>
<organism evidence="11 12">
    <name type="scientific">Paenibacillus cellulosilyticus</name>
    <dbReference type="NCBI Taxonomy" id="375489"/>
    <lineage>
        <taxon>Bacteria</taxon>
        <taxon>Bacillati</taxon>
        <taxon>Bacillota</taxon>
        <taxon>Bacilli</taxon>
        <taxon>Bacillales</taxon>
        <taxon>Paenibacillaceae</taxon>
        <taxon>Paenibacillus</taxon>
    </lineage>
</organism>
<feature type="transmembrane region" description="Helical" evidence="8">
    <location>
        <begin position="281"/>
        <end position="302"/>
    </location>
</feature>
<evidence type="ECO:0000256" key="5">
    <source>
        <dbReference type="ARBA" id="ARBA00022840"/>
    </source>
</evidence>
<accession>A0A2V2YVH3</accession>
<dbReference type="PROSITE" id="PS00211">
    <property type="entry name" value="ABC_TRANSPORTER_1"/>
    <property type="match status" value="1"/>
</dbReference>
<dbReference type="CDD" id="cd07346">
    <property type="entry name" value="ABC_6TM_exporters"/>
    <property type="match status" value="1"/>
</dbReference>
<dbReference type="Pfam" id="PF00005">
    <property type="entry name" value="ABC_tran"/>
    <property type="match status" value="1"/>
</dbReference>